<accession>A0A166D7A5</accession>
<dbReference type="RefSeq" id="WP_067089258.1">
    <property type="nucleotide sequence ID" value="NZ_LWMV01000042.1"/>
</dbReference>
<keyword evidence="2" id="KW-1185">Reference proteome</keyword>
<gene>
    <name evidence="1" type="ORF">MBCUR_02760</name>
</gene>
<evidence type="ECO:0000313" key="1">
    <source>
        <dbReference type="EMBL" id="KZX15279.1"/>
    </source>
</evidence>
<dbReference type="Proteomes" id="UP000077245">
    <property type="component" value="Unassembled WGS sequence"/>
</dbReference>
<dbReference type="AlphaFoldDB" id="A0A166D7A5"/>
<name>A0A166D7A5_9EURY</name>
<dbReference type="OrthoDB" id="71026at2157"/>
<evidence type="ECO:0000313" key="2">
    <source>
        <dbReference type="Proteomes" id="UP000077245"/>
    </source>
</evidence>
<organism evidence="1 2">
    <name type="scientific">Methanobrevibacter curvatus</name>
    <dbReference type="NCBI Taxonomy" id="49547"/>
    <lineage>
        <taxon>Archaea</taxon>
        <taxon>Methanobacteriati</taxon>
        <taxon>Methanobacteriota</taxon>
        <taxon>Methanomada group</taxon>
        <taxon>Methanobacteria</taxon>
        <taxon>Methanobacteriales</taxon>
        <taxon>Methanobacteriaceae</taxon>
        <taxon>Methanobrevibacter</taxon>
    </lineage>
</organism>
<dbReference type="EMBL" id="LWMV01000042">
    <property type="protein sequence ID" value="KZX15279.1"/>
    <property type="molecule type" value="Genomic_DNA"/>
</dbReference>
<proteinExistence type="predicted"/>
<sequence length="174" mass="19217">MSKILKFLLIIILFLGFFEAGLLSSYTIITSETPDVKGLLDFQLESLSSIFSQENINNIIIKDPEIFNISNPVNTAEIITNLTNVDGVNIDYMNATSYESGEKFIVKINSYGYAPANITKGQIVLSTIPNYKIIASAEAEKSGKNVKIDTETIKIVSIFKLYNATPLGYSPFDV</sequence>
<comment type="caution">
    <text evidence="1">The sequence shown here is derived from an EMBL/GenBank/DDBJ whole genome shotgun (WGS) entry which is preliminary data.</text>
</comment>
<dbReference type="PATRIC" id="fig|49547.3.peg.291"/>
<protein>
    <submittedName>
        <fullName evidence="1">Uncharacterized protein</fullName>
    </submittedName>
</protein>
<reference evidence="1 2" key="1">
    <citation type="submission" date="2016-04" db="EMBL/GenBank/DDBJ databases">
        <title>Genome sequence of Methanobrevibacter curvatus DSM 11111.</title>
        <authorList>
            <person name="Poehlein A."/>
            <person name="Seedorf H."/>
            <person name="Daniel R."/>
        </authorList>
    </citation>
    <scope>NUCLEOTIDE SEQUENCE [LARGE SCALE GENOMIC DNA]</scope>
    <source>
        <strain evidence="1 2">DSM 11111</strain>
    </source>
</reference>
<dbReference type="STRING" id="49547.MBCUR_02760"/>